<dbReference type="RefSeq" id="WP_005522513.1">
    <property type="nucleotide sequence ID" value="NZ_EQ973330.1"/>
</dbReference>
<dbReference type="PROSITE" id="PS51257">
    <property type="entry name" value="PROKAR_LIPOPROTEIN"/>
    <property type="match status" value="1"/>
</dbReference>
<evidence type="ECO:0000313" key="1">
    <source>
        <dbReference type="EMBL" id="EEG26087.1"/>
    </source>
</evidence>
<name>C0E5X2_9CORY</name>
<dbReference type="AlphaFoldDB" id="C0E5X2"/>
<dbReference type="Proteomes" id="UP000006247">
    <property type="component" value="Unassembled WGS sequence"/>
</dbReference>
<dbReference type="HOGENOM" id="CLU_1213158_0_0_11"/>
<gene>
    <name evidence="1" type="ORF">CORMATOL_02404</name>
</gene>
<proteinExistence type="predicted"/>
<reference evidence="1 2" key="1">
    <citation type="submission" date="2009-01" db="EMBL/GenBank/DDBJ databases">
        <authorList>
            <person name="Fulton L."/>
            <person name="Clifton S."/>
            <person name="Chinwalla A.T."/>
            <person name="Mitreva M."/>
            <person name="Sodergren E."/>
            <person name="Weinstock G."/>
            <person name="Clifton S."/>
            <person name="Dooling D.J."/>
            <person name="Fulton B."/>
            <person name="Minx P."/>
            <person name="Pepin K.H."/>
            <person name="Johnson M."/>
            <person name="Bhonagiri V."/>
            <person name="Nash W.E."/>
            <person name="Mardis E.R."/>
            <person name="Wilson R.K."/>
        </authorList>
    </citation>
    <scope>NUCLEOTIDE SEQUENCE [LARGE SCALE GENOMIC DNA]</scope>
    <source>
        <strain evidence="1 2">ATCC 33806</strain>
    </source>
</reference>
<evidence type="ECO:0000313" key="2">
    <source>
        <dbReference type="Proteomes" id="UP000006247"/>
    </source>
</evidence>
<protein>
    <submittedName>
        <fullName evidence="1">Uncharacterized protein</fullName>
    </submittedName>
</protein>
<organism evidence="1 2">
    <name type="scientific">Corynebacterium matruchotii ATCC 33806</name>
    <dbReference type="NCBI Taxonomy" id="566549"/>
    <lineage>
        <taxon>Bacteria</taxon>
        <taxon>Bacillati</taxon>
        <taxon>Actinomycetota</taxon>
        <taxon>Actinomycetes</taxon>
        <taxon>Mycobacteriales</taxon>
        <taxon>Corynebacteriaceae</taxon>
        <taxon>Corynebacterium</taxon>
    </lineage>
</organism>
<accession>C0E5X2</accession>
<dbReference type="EMBL" id="ACEB01000038">
    <property type="protein sequence ID" value="EEG26087.1"/>
    <property type="molecule type" value="Genomic_DNA"/>
</dbReference>
<sequence>MKNTTLVMGILAVLATLSGCGIGDAGGIGVGGGGGVGSDAGSYNAGRARREEIVTTRNAIGSGSGEDPASAFGASTSGAIVYSRCSYSQLDEETGVMGAVRPITSELDDGLPLVSSAAVTEYAGQQLGLIQYTGVLPADRTVTFALLSSPMREQFITITMRDTEVLAADYGAGDPFDAQTERIALDLADVSVKPDGVLVAIPSDIASAFGESTIALLSSDTATSQCTQ</sequence>
<comment type="caution">
    <text evidence="1">The sequence shown here is derived from an EMBL/GenBank/DDBJ whole genome shotgun (WGS) entry which is preliminary data.</text>
</comment>